<dbReference type="Proteomes" id="UP000265836">
    <property type="component" value="Unassembled WGS sequence"/>
</dbReference>
<evidence type="ECO:0000256" key="15">
    <source>
        <dbReference type="PROSITE-ProRule" id="PRU10144"/>
    </source>
</evidence>
<keyword evidence="9" id="KW-0406">Ion transport</keyword>
<dbReference type="Gene3D" id="2.40.170.20">
    <property type="entry name" value="TonB-dependent receptor, beta-barrel domain"/>
    <property type="match status" value="1"/>
</dbReference>
<gene>
    <name evidence="19" type="ORF">DFO61_4734</name>
</gene>
<evidence type="ECO:0000313" key="20">
    <source>
        <dbReference type="Proteomes" id="UP000265836"/>
    </source>
</evidence>
<accession>A0A397M6U1</accession>
<keyword evidence="6 14" id="KW-0812">Transmembrane</keyword>
<evidence type="ECO:0000256" key="16">
    <source>
        <dbReference type="RuleBase" id="RU003357"/>
    </source>
</evidence>
<organism evidence="19 20">
    <name type="scientific">Ectopseudomonas oleovorans</name>
    <name type="common">Pseudomonas oleovorans</name>
    <dbReference type="NCBI Taxonomy" id="301"/>
    <lineage>
        <taxon>Bacteria</taxon>
        <taxon>Pseudomonadati</taxon>
        <taxon>Pseudomonadota</taxon>
        <taxon>Gammaproteobacteria</taxon>
        <taxon>Pseudomonadales</taxon>
        <taxon>Pseudomonadaceae</taxon>
        <taxon>Ectopseudomonas</taxon>
    </lineage>
</organism>
<evidence type="ECO:0000256" key="5">
    <source>
        <dbReference type="ARBA" id="ARBA00022496"/>
    </source>
</evidence>
<evidence type="ECO:0000256" key="7">
    <source>
        <dbReference type="ARBA" id="ARBA00022729"/>
    </source>
</evidence>
<dbReference type="InterPro" id="IPR036942">
    <property type="entry name" value="Beta-barrel_TonB_sf"/>
</dbReference>
<proteinExistence type="inferred from homology"/>
<feature type="domain" description="TonB-dependent receptor-like beta-barrel" evidence="17">
    <location>
        <begin position="270"/>
        <end position="738"/>
    </location>
</feature>
<keyword evidence="11 14" id="KW-0472">Membrane</keyword>
<keyword evidence="3 14" id="KW-0813">Transport</keyword>
<dbReference type="AlphaFoldDB" id="A0A397M6U1"/>
<sequence>MARHFRFKQSFLAVSAAAPVRLPCWLRRSIMLCYNANISSLDSPRNNGSSAVRNPVLHCTWPLALLLSGLAMANEALDLPELSIQAKAAEEGATDLHTPTVAGSRLGLTALQTPASTTSLSGAEVRERNNRSVQDAVTRTAGISDIGAPGNGGTALSARGFTGHASVMTLFDGIRMYTGMGTVSFPHDPWMVERIDVLRGPASVLYGEGATGAVVNVLAKKPFEGEIKNHVRFGYGSFDRNQQALDSGGSLSDTLSYRLNLNREASHGWADRDDSQNLGLSASLRWQASDDLAFTLAHDQGKLQPGSYFGTPLVDGKLRDSLREKNYNVRNAEIAYHEQWTRLTTDWTLSDQVSASNQLYYLKARRYWRNAENFTWAAGAGQYLRREFLEIKHDQEQIGDRQTFTFNHSLFGLASRTLVGGEYNRVRFTLANNSGYDDVCRADGNGVYPAVCEDFYINPWAPKPGHYVSATAYSPLSRSQLNTFALFAENQLQLSERWSLVTGIRRDQNHIDRDNLRDGSRSDRSLSGGNWRAGLVFAVTPQLSLYGQYSTSEDGVNNLLTLNPTQQQMDLTESKQTEFGLKQAFWDGRGEWTLAAYHIVKKKLLSRNSVIEPTQQIGQQSSDGLEVTLELALDGGWQVSANAAFVRAEYDDFSEVVGGQLVDRSGKRPTNVPRRTANLWLNKDLGQGLEAGIGARYVDARYADTANTVDVPGYTVVDANVAWQVQPDVRLGLQLNNLFDRTYARNQMHDGQQWLLGEPRSFFVTADYSF</sequence>
<comment type="caution">
    <text evidence="19">The sequence shown here is derived from an EMBL/GenBank/DDBJ whole genome shotgun (WGS) entry which is preliminary data.</text>
</comment>
<evidence type="ECO:0000256" key="12">
    <source>
        <dbReference type="ARBA" id="ARBA00023170"/>
    </source>
</evidence>
<evidence type="ECO:0000256" key="9">
    <source>
        <dbReference type="ARBA" id="ARBA00023065"/>
    </source>
</evidence>
<evidence type="ECO:0000259" key="18">
    <source>
        <dbReference type="Pfam" id="PF07715"/>
    </source>
</evidence>
<name>A0A397M6U1_ECTOL</name>
<feature type="short sequence motif" description="TonB C-terminal box" evidence="15">
    <location>
        <begin position="753"/>
        <end position="770"/>
    </location>
</feature>
<evidence type="ECO:0000259" key="17">
    <source>
        <dbReference type="Pfam" id="PF00593"/>
    </source>
</evidence>
<evidence type="ECO:0000256" key="6">
    <source>
        <dbReference type="ARBA" id="ARBA00022692"/>
    </source>
</evidence>
<dbReference type="PANTHER" id="PTHR32552:SF84">
    <property type="entry name" value="TONB-DEPENDENT RECEPTOR-RELATED"/>
    <property type="match status" value="1"/>
</dbReference>
<keyword evidence="5" id="KW-0410">Iron transport</keyword>
<dbReference type="Pfam" id="PF00593">
    <property type="entry name" value="TonB_dep_Rec_b-barrel"/>
    <property type="match status" value="1"/>
</dbReference>
<keyword evidence="7" id="KW-0732">Signal</keyword>
<keyword evidence="13 14" id="KW-0998">Cell outer membrane</keyword>
<dbReference type="CDD" id="cd01347">
    <property type="entry name" value="ligand_gated_channel"/>
    <property type="match status" value="1"/>
</dbReference>
<evidence type="ECO:0000256" key="10">
    <source>
        <dbReference type="ARBA" id="ARBA00023077"/>
    </source>
</evidence>
<evidence type="ECO:0000256" key="8">
    <source>
        <dbReference type="ARBA" id="ARBA00023004"/>
    </source>
</evidence>
<dbReference type="InterPro" id="IPR012910">
    <property type="entry name" value="Plug_dom"/>
</dbReference>
<keyword evidence="12 19" id="KW-0675">Receptor</keyword>
<evidence type="ECO:0000256" key="4">
    <source>
        <dbReference type="ARBA" id="ARBA00022452"/>
    </source>
</evidence>
<evidence type="ECO:0000256" key="11">
    <source>
        <dbReference type="ARBA" id="ARBA00023136"/>
    </source>
</evidence>
<dbReference type="InterPro" id="IPR039426">
    <property type="entry name" value="TonB-dep_rcpt-like"/>
</dbReference>
<reference evidence="19 20" key="1">
    <citation type="submission" date="2018-08" db="EMBL/GenBank/DDBJ databases">
        <title>Genome sequencing of rice bacterial endophytes.</title>
        <authorList>
            <person name="Venturi V."/>
        </authorList>
    </citation>
    <scope>NUCLEOTIDE SEQUENCE [LARGE SCALE GENOMIC DNA]</scope>
    <source>
        <strain evidence="19 20">E1205</strain>
    </source>
</reference>
<dbReference type="InterPro" id="IPR010105">
    <property type="entry name" value="TonB_sidphr_rcpt"/>
</dbReference>
<dbReference type="GO" id="GO:0038023">
    <property type="term" value="F:signaling receptor activity"/>
    <property type="evidence" value="ECO:0007669"/>
    <property type="project" value="InterPro"/>
</dbReference>
<feature type="domain" description="TonB-dependent receptor plug" evidence="18">
    <location>
        <begin position="111"/>
        <end position="214"/>
    </location>
</feature>
<dbReference type="PANTHER" id="PTHR32552">
    <property type="entry name" value="FERRICHROME IRON RECEPTOR-RELATED"/>
    <property type="match status" value="1"/>
</dbReference>
<dbReference type="GO" id="GO:0015344">
    <property type="term" value="F:siderophore uptake transmembrane transporter activity"/>
    <property type="evidence" value="ECO:0007669"/>
    <property type="project" value="TreeGrafter"/>
</dbReference>
<keyword evidence="4 14" id="KW-1134">Transmembrane beta strand</keyword>
<evidence type="ECO:0000256" key="1">
    <source>
        <dbReference type="ARBA" id="ARBA00004571"/>
    </source>
</evidence>
<dbReference type="InterPro" id="IPR000531">
    <property type="entry name" value="Beta-barrel_TonB"/>
</dbReference>
<keyword evidence="10 16" id="KW-0798">TonB box</keyword>
<dbReference type="PROSITE" id="PS01156">
    <property type="entry name" value="TONB_DEPENDENT_REC_2"/>
    <property type="match status" value="1"/>
</dbReference>
<dbReference type="GO" id="GO:0015891">
    <property type="term" value="P:siderophore transport"/>
    <property type="evidence" value="ECO:0007669"/>
    <property type="project" value="InterPro"/>
</dbReference>
<dbReference type="Gene3D" id="2.170.130.10">
    <property type="entry name" value="TonB-dependent receptor, plug domain"/>
    <property type="match status" value="1"/>
</dbReference>
<dbReference type="PROSITE" id="PS52016">
    <property type="entry name" value="TONB_DEPENDENT_REC_3"/>
    <property type="match status" value="1"/>
</dbReference>
<dbReference type="InterPro" id="IPR037066">
    <property type="entry name" value="Plug_dom_sf"/>
</dbReference>
<comment type="similarity">
    <text evidence="2 14 16">Belongs to the TonB-dependent receptor family.</text>
</comment>
<dbReference type="GO" id="GO:0009279">
    <property type="term" value="C:cell outer membrane"/>
    <property type="evidence" value="ECO:0007669"/>
    <property type="project" value="UniProtKB-SubCell"/>
</dbReference>
<evidence type="ECO:0000256" key="2">
    <source>
        <dbReference type="ARBA" id="ARBA00009810"/>
    </source>
</evidence>
<dbReference type="SUPFAM" id="SSF56935">
    <property type="entry name" value="Porins"/>
    <property type="match status" value="1"/>
</dbReference>
<evidence type="ECO:0000256" key="14">
    <source>
        <dbReference type="PROSITE-ProRule" id="PRU01360"/>
    </source>
</evidence>
<dbReference type="InterPro" id="IPR010917">
    <property type="entry name" value="TonB_rcpt_CS"/>
</dbReference>
<evidence type="ECO:0000256" key="3">
    <source>
        <dbReference type="ARBA" id="ARBA00022448"/>
    </source>
</evidence>
<keyword evidence="8" id="KW-0408">Iron</keyword>
<evidence type="ECO:0000256" key="13">
    <source>
        <dbReference type="ARBA" id="ARBA00023237"/>
    </source>
</evidence>
<comment type="subcellular location">
    <subcellularLocation>
        <location evidence="1 14">Cell outer membrane</location>
        <topology evidence="1 14">Multi-pass membrane protein</topology>
    </subcellularLocation>
</comment>
<protein>
    <submittedName>
        <fullName evidence="19">Iron complex outermembrane receptor protein</fullName>
    </submittedName>
</protein>
<dbReference type="NCBIfam" id="TIGR01783">
    <property type="entry name" value="TonB-siderophor"/>
    <property type="match status" value="1"/>
</dbReference>
<evidence type="ECO:0000313" key="19">
    <source>
        <dbReference type="EMBL" id="RIA19389.1"/>
    </source>
</evidence>
<dbReference type="Pfam" id="PF07715">
    <property type="entry name" value="Plug"/>
    <property type="match status" value="1"/>
</dbReference>
<dbReference type="EMBL" id="QXDA01000008">
    <property type="protein sequence ID" value="RIA19389.1"/>
    <property type="molecule type" value="Genomic_DNA"/>
</dbReference>